<feature type="transmembrane region" description="Helical" evidence="7">
    <location>
        <begin position="124"/>
        <end position="150"/>
    </location>
</feature>
<keyword evidence="10" id="KW-1185">Reference proteome</keyword>
<feature type="region of interest" description="Disordered" evidence="6">
    <location>
        <begin position="285"/>
        <end position="317"/>
    </location>
</feature>
<feature type="transmembrane region" description="Helical" evidence="7">
    <location>
        <begin position="95"/>
        <end position="112"/>
    </location>
</feature>
<evidence type="ECO:0000259" key="8">
    <source>
        <dbReference type="Pfam" id="PF20684"/>
    </source>
</evidence>
<organism evidence="9 10">
    <name type="scientific">Fusarium coffeatum</name>
    <dbReference type="NCBI Taxonomy" id="231269"/>
    <lineage>
        <taxon>Eukaryota</taxon>
        <taxon>Fungi</taxon>
        <taxon>Dikarya</taxon>
        <taxon>Ascomycota</taxon>
        <taxon>Pezizomycotina</taxon>
        <taxon>Sordariomycetes</taxon>
        <taxon>Hypocreomycetidae</taxon>
        <taxon>Hypocreales</taxon>
        <taxon>Nectriaceae</taxon>
        <taxon>Fusarium</taxon>
        <taxon>Fusarium incarnatum-equiseti species complex</taxon>
    </lineage>
</organism>
<evidence type="ECO:0000256" key="4">
    <source>
        <dbReference type="ARBA" id="ARBA00023136"/>
    </source>
</evidence>
<dbReference type="EMBL" id="QKXC01000119">
    <property type="protein sequence ID" value="RBR18916.1"/>
    <property type="molecule type" value="Genomic_DNA"/>
</dbReference>
<sequence>MVDNRQPSLWVAEWLPFVIATVFIGLRLMSRKITRVGLWWDDYAAIACYVCAIIWAVQTPIWILNGLGKHATDIDRDIIKTNSTMMHQLYAIEQTYTFVVYLAKVSLLFFYWRMFRITNIKIAVYSLLTLSTLWLIARLIVGTIQCLPVEAFWQLEMRPTANCLVETPKYVFGSIISHILIDVLAIILPTIQIKRLQLPKVQKFGVLLMLLFGTLVCVIGLVVAIAGANIAADSVDLSWDLVDTVIWGTVEINMLTVSTCLPTIRPACLSIGSRLGIATTSTVSANSFGQSHSRPIPNQSIRLSTKPKDDHKDETSSTYELATRMEHNGGSISDYESHGRGNHTVVSRATVEDQDSYPIQSPPSRGIFVKNETFVTYKN</sequence>
<feature type="compositionally biased region" description="Basic and acidic residues" evidence="6">
    <location>
        <begin position="306"/>
        <end position="315"/>
    </location>
</feature>
<comment type="subcellular location">
    <subcellularLocation>
        <location evidence="1">Membrane</location>
        <topology evidence="1">Multi-pass membrane protein</topology>
    </subcellularLocation>
</comment>
<gene>
    <name evidence="9" type="ORF">FIESC28_05838</name>
</gene>
<keyword evidence="2 7" id="KW-0812">Transmembrane</keyword>
<evidence type="ECO:0000256" key="7">
    <source>
        <dbReference type="SAM" id="Phobius"/>
    </source>
</evidence>
<keyword evidence="4 7" id="KW-0472">Membrane</keyword>
<comment type="caution">
    <text evidence="9">The sequence shown here is derived from an EMBL/GenBank/DDBJ whole genome shotgun (WGS) entry which is preliminary data.</text>
</comment>
<evidence type="ECO:0000313" key="10">
    <source>
        <dbReference type="Proteomes" id="UP000253153"/>
    </source>
</evidence>
<feature type="compositionally biased region" description="Polar residues" evidence="6">
    <location>
        <begin position="285"/>
        <end position="303"/>
    </location>
</feature>
<dbReference type="RefSeq" id="XP_031015985.1">
    <property type="nucleotide sequence ID" value="XM_031159983.1"/>
</dbReference>
<feature type="transmembrane region" description="Helical" evidence="7">
    <location>
        <begin position="42"/>
        <end position="63"/>
    </location>
</feature>
<evidence type="ECO:0000256" key="2">
    <source>
        <dbReference type="ARBA" id="ARBA00022692"/>
    </source>
</evidence>
<evidence type="ECO:0000313" key="9">
    <source>
        <dbReference type="EMBL" id="RBR18916.1"/>
    </source>
</evidence>
<protein>
    <recommendedName>
        <fullName evidence="8">Rhodopsin domain-containing protein</fullName>
    </recommendedName>
</protein>
<name>A0A366RR45_9HYPO</name>
<dbReference type="PANTHER" id="PTHR33048:SF47">
    <property type="entry name" value="INTEGRAL MEMBRANE PROTEIN-RELATED"/>
    <property type="match status" value="1"/>
</dbReference>
<dbReference type="Pfam" id="PF20684">
    <property type="entry name" value="Fung_rhodopsin"/>
    <property type="match status" value="1"/>
</dbReference>
<feature type="domain" description="Rhodopsin" evidence="8">
    <location>
        <begin position="26"/>
        <end position="267"/>
    </location>
</feature>
<evidence type="ECO:0000256" key="3">
    <source>
        <dbReference type="ARBA" id="ARBA00022989"/>
    </source>
</evidence>
<evidence type="ECO:0000256" key="1">
    <source>
        <dbReference type="ARBA" id="ARBA00004141"/>
    </source>
</evidence>
<feature type="transmembrane region" description="Helical" evidence="7">
    <location>
        <begin position="204"/>
        <end position="232"/>
    </location>
</feature>
<dbReference type="InterPro" id="IPR052337">
    <property type="entry name" value="SAT4-like"/>
</dbReference>
<feature type="transmembrane region" description="Helical" evidence="7">
    <location>
        <begin position="12"/>
        <end position="30"/>
    </location>
</feature>
<accession>A0A366RR45</accession>
<comment type="similarity">
    <text evidence="5">Belongs to the SAT4 family.</text>
</comment>
<dbReference type="AlphaFoldDB" id="A0A366RR45"/>
<dbReference type="InterPro" id="IPR049326">
    <property type="entry name" value="Rhodopsin_dom_fungi"/>
</dbReference>
<evidence type="ECO:0000256" key="5">
    <source>
        <dbReference type="ARBA" id="ARBA00038359"/>
    </source>
</evidence>
<dbReference type="Proteomes" id="UP000253153">
    <property type="component" value="Unassembled WGS sequence"/>
</dbReference>
<dbReference type="PANTHER" id="PTHR33048">
    <property type="entry name" value="PTH11-LIKE INTEGRAL MEMBRANE PROTEIN (AFU_ORTHOLOGUE AFUA_5G11245)"/>
    <property type="match status" value="1"/>
</dbReference>
<dbReference type="OrthoDB" id="5329176at2759"/>
<proteinExistence type="inferred from homology"/>
<reference evidence="9 10" key="1">
    <citation type="submission" date="2018-06" db="EMBL/GenBank/DDBJ databases">
        <title>Fusarium incarnatum-equiseti species complex species 28.</title>
        <authorList>
            <person name="Gardiner D.M."/>
        </authorList>
    </citation>
    <scope>NUCLEOTIDE SEQUENCE [LARGE SCALE GENOMIC DNA]</scope>
    <source>
        <strain evidence="9 10">FIESC_28</strain>
    </source>
</reference>
<keyword evidence="3 7" id="KW-1133">Transmembrane helix</keyword>
<evidence type="ECO:0000256" key="6">
    <source>
        <dbReference type="SAM" id="MobiDB-lite"/>
    </source>
</evidence>
<feature type="transmembrane region" description="Helical" evidence="7">
    <location>
        <begin position="170"/>
        <end position="192"/>
    </location>
</feature>
<dbReference type="GeneID" id="41995279"/>
<dbReference type="GO" id="GO:0016020">
    <property type="term" value="C:membrane"/>
    <property type="evidence" value="ECO:0007669"/>
    <property type="project" value="UniProtKB-SubCell"/>
</dbReference>